<gene>
    <name evidence="4" type="ORF">ISG29_10530</name>
</gene>
<dbReference type="PANTHER" id="PTHR44591">
    <property type="entry name" value="STRESS RESPONSE REGULATOR PROTEIN 1"/>
    <property type="match status" value="1"/>
</dbReference>
<dbReference type="PROSITE" id="PS50110">
    <property type="entry name" value="RESPONSE_REGULATORY"/>
    <property type="match status" value="1"/>
</dbReference>
<sequence length="122" mass="12770">MARVLVVDDDDDIRMLIALTLERAGYSVTSVADGNDALAELVAEHYDLTVLDVCLPGLDGIEVARALRSAKPETSPTVVMVSAMTSAADRAAGRAAGAVTYMTKPFRLGDLADTVASHVPPV</sequence>
<organism evidence="4 5">
    <name type="scientific">Nocardioides acrostichi</name>
    <dbReference type="NCBI Taxonomy" id="2784339"/>
    <lineage>
        <taxon>Bacteria</taxon>
        <taxon>Bacillati</taxon>
        <taxon>Actinomycetota</taxon>
        <taxon>Actinomycetes</taxon>
        <taxon>Propionibacteriales</taxon>
        <taxon>Nocardioidaceae</taxon>
        <taxon>Nocardioides</taxon>
    </lineage>
</organism>
<dbReference type="InterPro" id="IPR011006">
    <property type="entry name" value="CheY-like_superfamily"/>
</dbReference>
<evidence type="ECO:0000256" key="2">
    <source>
        <dbReference type="PROSITE-ProRule" id="PRU00169"/>
    </source>
</evidence>
<evidence type="ECO:0000313" key="4">
    <source>
        <dbReference type="EMBL" id="MBF4162129.1"/>
    </source>
</evidence>
<feature type="domain" description="Response regulatory" evidence="3">
    <location>
        <begin position="3"/>
        <end position="119"/>
    </location>
</feature>
<dbReference type="Proteomes" id="UP000656804">
    <property type="component" value="Unassembled WGS sequence"/>
</dbReference>
<dbReference type="GO" id="GO:0000160">
    <property type="term" value="P:phosphorelay signal transduction system"/>
    <property type="evidence" value="ECO:0007669"/>
    <property type="project" value="InterPro"/>
</dbReference>
<dbReference type="InterPro" id="IPR050595">
    <property type="entry name" value="Bact_response_regulator"/>
</dbReference>
<dbReference type="SUPFAM" id="SSF52172">
    <property type="entry name" value="CheY-like"/>
    <property type="match status" value="1"/>
</dbReference>
<keyword evidence="1 2" id="KW-0597">Phosphoprotein</keyword>
<dbReference type="PANTHER" id="PTHR44591:SF3">
    <property type="entry name" value="RESPONSE REGULATORY DOMAIN-CONTAINING PROTEIN"/>
    <property type="match status" value="1"/>
</dbReference>
<dbReference type="InterPro" id="IPR001789">
    <property type="entry name" value="Sig_transdc_resp-reg_receiver"/>
</dbReference>
<evidence type="ECO:0000256" key="1">
    <source>
        <dbReference type="ARBA" id="ARBA00022553"/>
    </source>
</evidence>
<protein>
    <submittedName>
        <fullName evidence="4">Response regulator</fullName>
    </submittedName>
</protein>
<accession>A0A930YD54</accession>
<dbReference type="Gene3D" id="3.40.50.2300">
    <property type="match status" value="1"/>
</dbReference>
<evidence type="ECO:0000313" key="5">
    <source>
        <dbReference type="Proteomes" id="UP000656804"/>
    </source>
</evidence>
<evidence type="ECO:0000259" key="3">
    <source>
        <dbReference type="PROSITE" id="PS50110"/>
    </source>
</evidence>
<name>A0A930YD54_9ACTN</name>
<proteinExistence type="predicted"/>
<dbReference type="RefSeq" id="WP_194503382.1">
    <property type="nucleotide sequence ID" value="NZ_JADIVZ010000004.1"/>
</dbReference>
<reference evidence="4" key="1">
    <citation type="submission" date="2020-11" db="EMBL/GenBank/DDBJ databases">
        <title>Nocardioides sp. CBS4Y-1, whole genome shotgun sequence.</title>
        <authorList>
            <person name="Tuo L."/>
        </authorList>
    </citation>
    <scope>NUCLEOTIDE SEQUENCE</scope>
    <source>
        <strain evidence="4">CBS4Y-1</strain>
    </source>
</reference>
<dbReference type="EMBL" id="JADIVZ010000004">
    <property type="protein sequence ID" value="MBF4162129.1"/>
    <property type="molecule type" value="Genomic_DNA"/>
</dbReference>
<dbReference type="Pfam" id="PF00072">
    <property type="entry name" value="Response_reg"/>
    <property type="match status" value="1"/>
</dbReference>
<dbReference type="AlphaFoldDB" id="A0A930YD54"/>
<comment type="caution">
    <text evidence="4">The sequence shown here is derived from an EMBL/GenBank/DDBJ whole genome shotgun (WGS) entry which is preliminary data.</text>
</comment>
<keyword evidence="5" id="KW-1185">Reference proteome</keyword>
<feature type="modified residue" description="4-aspartylphosphate" evidence="2">
    <location>
        <position position="52"/>
    </location>
</feature>
<dbReference type="SMART" id="SM00448">
    <property type="entry name" value="REC"/>
    <property type="match status" value="1"/>
</dbReference>